<dbReference type="InterPro" id="IPR040756">
    <property type="entry name" value="Peptidase_M61_N"/>
</dbReference>
<accession>A0ABV6BHW3</accession>
<gene>
    <name evidence="3" type="ORF">ACFFJP_19340</name>
</gene>
<dbReference type="Pfam" id="PF05299">
    <property type="entry name" value="Peptidase_M61"/>
    <property type="match status" value="1"/>
</dbReference>
<organism evidence="3 4">
    <name type="scientific">Rheinheimera tilapiae</name>
    <dbReference type="NCBI Taxonomy" id="875043"/>
    <lineage>
        <taxon>Bacteria</taxon>
        <taxon>Pseudomonadati</taxon>
        <taxon>Pseudomonadota</taxon>
        <taxon>Gammaproteobacteria</taxon>
        <taxon>Chromatiales</taxon>
        <taxon>Chromatiaceae</taxon>
        <taxon>Rheinheimera</taxon>
    </lineage>
</organism>
<comment type="caution">
    <text evidence="3">The sequence shown here is derived from an EMBL/GenBank/DDBJ whole genome shotgun (WGS) entry which is preliminary data.</text>
</comment>
<dbReference type="SUPFAM" id="SSF50156">
    <property type="entry name" value="PDZ domain-like"/>
    <property type="match status" value="1"/>
</dbReference>
<feature type="signal peptide" evidence="1">
    <location>
        <begin position="1"/>
        <end position="17"/>
    </location>
</feature>
<dbReference type="InterPro" id="IPR036034">
    <property type="entry name" value="PDZ_sf"/>
</dbReference>
<keyword evidence="1" id="KW-0732">Signal</keyword>
<dbReference type="PIRSF" id="PIRSF016493">
    <property type="entry name" value="Glycyl_aminpptds"/>
    <property type="match status" value="1"/>
</dbReference>
<dbReference type="RefSeq" id="WP_377248242.1">
    <property type="nucleotide sequence ID" value="NZ_JBHLXP010000005.1"/>
</dbReference>
<dbReference type="InterPro" id="IPR007963">
    <property type="entry name" value="Peptidase_M61_catalytic"/>
</dbReference>
<dbReference type="Gene3D" id="2.30.42.10">
    <property type="match status" value="1"/>
</dbReference>
<keyword evidence="4" id="KW-1185">Reference proteome</keyword>
<dbReference type="Proteomes" id="UP001589813">
    <property type="component" value="Unassembled WGS sequence"/>
</dbReference>
<evidence type="ECO:0000259" key="2">
    <source>
        <dbReference type="PROSITE" id="PS50106"/>
    </source>
</evidence>
<evidence type="ECO:0000256" key="1">
    <source>
        <dbReference type="SAM" id="SignalP"/>
    </source>
</evidence>
<dbReference type="Gene3D" id="1.10.390.10">
    <property type="entry name" value="Neutral Protease Domain 2"/>
    <property type="match status" value="1"/>
</dbReference>
<sequence length="587" mass="66250">MRYLALLCAVLPLWASAAVDYQIKITDPDQHLADIQIKMTAEQAGAFSLKLPAWRSGKYQILDLANGVRRFEARLANGQAVPVEKTEKSTWQLQLPAAGDIVVSYQLYANELNQRTRHIDDTHAYINASAFLMYHDAQRKDPVTVSLQVPQGWRSTSGMTRTGDHSFKAADYDVLADSPIETGIHQSFTFKADGRDYEVVFWGQGNFDAAQTVKDLEKIVLQAGSIWQGYPYQNYLFIVHAASGARGATEHLNSTVIQRDRFSFRKREHYLEFLSTAAHELVHTWNVKAYRPAELVPYDYLQPNYSKLLWISEGSTSYFQNQLLLRAGLMTPQEFYTDLAKRLKRFERTPGREIQSVAQSSFDNWISLGGDHADNFSVNIYSEGYLVSWMLDHFLMNNSGLKSNYRTLHNELYQRFGKTTAFTAADVQKIAEDLTGKSLADFWLDQVETPLELDAETLLTAAGLQLVKPKPTEPFTGLTVQADKTGAEISKVERDSPAWLADFSVGDQIIALDGLQLQTELAERLKDFPADTAIKVTLFRDGRLLERQLTPKTQPAGSWQIVPVAKPTRQQKAYYRAWLGVDLPSAK</sequence>
<dbReference type="EMBL" id="JBHLXP010000005">
    <property type="protein sequence ID" value="MFC0050451.1"/>
    <property type="molecule type" value="Genomic_DNA"/>
</dbReference>
<dbReference type="InterPro" id="IPR024191">
    <property type="entry name" value="Peptidase_M61"/>
</dbReference>
<dbReference type="SUPFAM" id="SSF55486">
    <property type="entry name" value="Metalloproteases ('zincins'), catalytic domain"/>
    <property type="match status" value="1"/>
</dbReference>
<protein>
    <submittedName>
        <fullName evidence="3">M61 family metallopeptidase</fullName>
    </submittedName>
</protein>
<feature type="domain" description="PDZ" evidence="2">
    <location>
        <begin position="463"/>
        <end position="540"/>
    </location>
</feature>
<dbReference type="SMART" id="SM00228">
    <property type="entry name" value="PDZ"/>
    <property type="match status" value="1"/>
</dbReference>
<dbReference type="InterPro" id="IPR027268">
    <property type="entry name" value="Peptidase_M4/M1_CTD_sf"/>
</dbReference>
<dbReference type="PROSITE" id="PS50106">
    <property type="entry name" value="PDZ"/>
    <property type="match status" value="1"/>
</dbReference>
<reference evidence="3 4" key="1">
    <citation type="submission" date="2024-09" db="EMBL/GenBank/DDBJ databases">
        <authorList>
            <person name="Sun Q."/>
            <person name="Mori K."/>
        </authorList>
    </citation>
    <scope>NUCLEOTIDE SEQUENCE [LARGE SCALE GENOMIC DNA]</scope>
    <source>
        <strain evidence="3 4">KCTC 23315</strain>
    </source>
</reference>
<dbReference type="Gene3D" id="2.60.40.3650">
    <property type="match status" value="1"/>
</dbReference>
<proteinExistence type="predicted"/>
<dbReference type="InterPro" id="IPR001478">
    <property type="entry name" value="PDZ"/>
</dbReference>
<evidence type="ECO:0000313" key="3">
    <source>
        <dbReference type="EMBL" id="MFC0050451.1"/>
    </source>
</evidence>
<evidence type="ECO:0000313" key="4">
    <source>
        <dbReference type="Proteomes" id="UP001589813"/>
    </source>
</evidence>
<feature type="chain" id="PRO_5046203271" evidence="1">
    <location>
        <begin position="18"/>
        <end position="587"/>
    </location>
</feature>
<dbReference type="Pfam" id="PF17899">
    <property type="entry name" value="Peptidase_M61_N"/>
    <property type="match status" value="1"/>
</dbReference>
<name>A0ABV6BHW3_9GAMM</name>